<dbReference type="EMBL" id="CAACYJ010000002">
    <property type="protein sequence ID" value="VFB17840.1"/>
    <property type="molecule type" value="Genomic_DNA"/>
</dbReference>
<dbReference type="Proteomes" id="UP000330809">
    <property type="component" value="Unassembled WGS sequence"/>
</dbReference>
<reference evidence="1 2" key="1">
    <citation type="submission" date="2019-02" db="EMBL/GenBank/DDBJ databases">
        <authorList>
            <consortium name="Pathogen Informatics"/>
        </authorList>
    </citation>
    <scope>NUCLEOTIDE SEQUENCE [LARGE SCALE GENOMIC DNA]</scope>
    <source>
        <strain evidence="1 2">3012STDY7103891</strain>
    </source>
</reference>
<evidence type="ECO:0000313" key="2">
    <source>
        <dbReference type="Proteomes" id="UP000330809"/>
    </source>
</evidence>
<protein>
    <submittedName>
        <fullName evidence="1">Uncharacterized protein</fullName>
    </submittedName>
</protein>
<dbReference type="AlphaFoldDB" id="A0A449IEY1"/>
<organism evidence="1 2">
    <name type="scientific">Pseudomonas fragi</name>
    <dbReference type="NCBI Taxonomy" id="296"/>
    <lineage>
        <taxon>Bacteria</taxon>
        <taxon>Pseudomonadati</taxon>
        <taxon>Pseudomonadota</taxon>
        <taxon>Gammaproteobacteria</taxon>
        <taxon>Pseudomonadales</taxon>
        <taxon>Pseudomonadaceae</taxon>
        <taxon>Pseudomonas</taxon>
    </lineage>
</organism>
<sequence>MQLQQILVTTLGQHFYFRLQSIRVVDAYIDVGNVENLLQPPEMASTAD</sequence>
<gene>
    <name evidence="1" type="ORF">NCTC10754_00360</name>
</gene>
<name>A0A449IEY1_PSEFR</name>
<accession>A0A449IEY1</accession>
<evidence type="ECO:0000313" key="1">
    <source>
        <dbReference type="EMBL" id="VFB17840.1"/>
    </source>
</evidence>
<proteinExistence type="predicted"/>